<feature type="compositionally biased region" description="Gly residues" evidence="1">
    <location>
        <begin position="523"/>
        <end position="543"/>
    </location>
</feature>
<dbReference type="EMBL" id="JAWRVE010000022">
    <property type="protein sequence ID" value="KAL1874491.1"/>
    <property type="molecule type" value="Genomic_DNA"/>
</dbReference>
<protein>
    <recommendedName>
        <fullName evidence="4">Hsp70 family chaperone</fullName>
    </recommendedName>
</protein>
<gene>
    <name evidence="2" type="ORF">Daus18300_003510</name>
</gene>
<dbReference type="PANTHER" id="PTHR42749:SF1">
    <property type="entry name" value="CELL SHAPE-DETERMINING PROTEIN MREB"/>
    <property type="match status" value="1"/>
</dbReference>
<dbReference type="Gene3D" id="3.90.640.10">
    <property type="entry name" value="Actin, Chain A, domain 4"/>
    <property type="match status" value="1"/>
</dbReference>
<comment type="caution">
    <text evidence="2">The sequence shown here is derived from an EMBL/GenBank/DDBJ whole genome shotgun (WGS) entry which is preliminary data.</text>
</comment>
<evidence type="ECO:0000256" key="1">
    <source>
        <dbReference type="SAM" id="MobiDB-lite"/>
    </source>
</evidence>
<proteinExistence type="predicted"/>
<dbReference type="Gene3D" id="3.30.420.40">
    <property type="match status" value="2"/>
</dbReference>
<accession>A0ABR3XEV0</accession>
<evidence type="ECO:0000313" key="3">
    <source>
        <dbReference type="Proteomes" id="UP001583177"/>
    </source>
</evidence>
<feature type="region of interest" description="Disordered" evidence="1">
    <location>
        <begin position="522"/>
        <end position="591"/>
    </location>
</feature>
<keyword evidence="3" id="KW-1185">Reference proteome</keyword>
<dbReference type="InterPro" id="IPR043129">
    <property type="entry name" value="ATPase_NBD"/>
</dbReference>
<dbReference type="PANTHER" id="PTHR42749">
    <property type="entry name" value="CELL SHAPE-DETERMINING PROTEIN MREB"/>
    <property type="match status" value="1"/>
</dbReference>
<organism evidence="2 3">
    <name type="scientific">Diaporthe australafricana</name>
    <dbReference type="NCBI Taxonomy" id="127596"/>
    <lineage>
        <taxon>Eukaryota</taxon>
        <taxon>Fungi</taxon>
        <taxon>Dikarya</taxon>
        <taxon>Ascomycota</taxon>
        <taxon>Pezizomycotina</taxon>
        <taxon>Sordariomycetes</taxon>
        <taxon>Sordariomycetidae</taxon>
        <taxon>Diaporthales</taxon>
        <taxon>Diaporthaceae</taxon>
        <taxon>Diaporthe</taxon>
    </lineage>
</organism>
<dbReference type="CDD" id="cd10170">
    <property type="entry name" value="ASKHA_NBD_HSP70"/>
    <property type="match status" value="1"/>
</dbReference>
<feature type="compositionally biased region" description="Basic and acidic residues" evidence="1">
    <location>
        <begin position="582"/>
        <end position="591"/>
    </location>
</feature>
<feature type="compositionally biased region" description="Low complexity" evidence="1">
    <location>
        <begin position="555"/>
        <end position="580"/>
    </location>
</feature>
<evidence type="ECO:0008006" key="4">
    <source>
        <dbReference type="Google" id="ProtNLM"/>
    </source>
</evidence>
<sequence>MRRKEFFKIFLDKMNLLEAQIKGLQGAPESVAQAQKFVTDYLSEVYVHVKSTIEHQTGIGPFTGWKDLAVEFLFSVPTTWRSFEIINTFKEAISKAGFGTEGPRHFSTVDLTESEAAAVATIKSTAIRFEKDDIFLSVDAGGGTTDFALMQVAETKAPFPTLRQLTQVDGVGIGSTLIDRAFLDLVEDRVFPFSELVDQLPPDCIEKLVRSDKFRTAKHKFGERVYNAAVYKLPMEGVGEDMQSIFDPHINSMLKKIREQLDFVRVKAFGNPQVRFLILSGGLGSSAYVRDRLQQDLALNPHPNAAHIQIVQAHDPQLVVVKGLILDRLQKLETGDKPVLATRKARASYGVMCKMKYNPEIHFQEELKTDPLDGQVYAMSQIDWLIRKGDDIDPNVPIISRFSQKIAKGSTVRHWDSVIVISHSEKEFLPVSMNDSGAKQLCTVRSDLSGVRDSELEPRKQKKPPGGMFSRSARWYNCTYEVRALVGAADLTFQLWFNGQRFSKNHAPIRVTWDEDGASAIGVAGGGGAEAGGGGEGGGGGGGDDPKTHQGGRGAAVTAADTGSASGSSPVGSVSAVSGGLRSDDLASHTR</sequence>
<name>A0ABR3XEV0_9PEZI</name>
<dbReference type="Proteomes" id="UP001583177">
    <property type="component" value="Unassembled WGS sequence"/>
</dbReference>
<reference evidence="2 3" key="1">
    <citation type="journal article" date="2024" name="IMA Fungus">
        <title>IMA Genome - F19 : A genome assembly and annotation guide to empower mycologists, including annotated draft genome sequences of Ceratocystis pirilliformis, Diaporthe australafricana, Fusarium ophioides, Paecilomyces lecythidis, and Sporothrix stenoceras.</title>
        <authorList>
            <person name="Aylward J."/>
            <person name="Wilson A.M."/>
            <person name="Visagie C.M."/>
            <person name="Spraker J."/>
            <person name="Barnes I."/>
            <person name="Buitendag C."/>
            <person name="Ceriani C."/>
            <person name="Del Mar Angel L."/>
            <person name="du Plessis D."/>
            <person name="Fuchs T."/>
            <person name="Gasser K."/>
            <person name="Kramer D."/>
            <person name="Li W."/>
            <person name="Munsamy K."/>
            <person name="Piso A."/>
            <person name="Price J.L."/>
            <person name="Sonnekus B."/>
            <person name="Thomas C."/>
            <person name="van der Nest A."/>
            <person name="van Dijk A."/>
            <person name="van Heerden A."/>
            <person name="van Vuuren N."/>
            <person name="Yilmaz N."/>
            <person name="Duong T.A."/>
            <person name="van der Merwe N.A."/>
            <person name="Wingfield M.J."/>
            <person name="Wingfield B.D."/>
        </authorList>
    </citation>
    <scope>NUCLEOTIDE SEQUENCE [LARGE SCALE GENOMIC DNA]</scope>
    <source>
        <strain evidence="2 3">CMW 18300</strain>
    </source>
</reference>
<evidence type="ECO:0000313" key="2">
    <source>
        <dbReference type="EMBL" id="KAL1874491.1"/>
    </source>
</evidence>
<dbReference type="SUPFAM" id="SSF53067">
    <property type="entry name" value="Actin-like ATPase domain"/>
    <property type="match status" value="1"/>
</dbReference>